<evidence type="ECO:0000259" key="11">
    <source>
        <dbReference type="PROSITE" id="PS51198"/>
    </source>
</evidence>
<dbReference type="InterPro" id="IPR000212">
    <property type="entry name" value="DNA_helicase_UvrD/REP"/>
</dbReference>
<evidence type="ECO:0000256" key="5">
    <source>
        <dbReference type="ARBA" id="ARBA00023235"/>
    </source>
</evidence>
<gene>
    <name evidence="12" type="ORF">SAMN02744124_02504</name>
</gene>
<evidence type="ECO:0000313" key="12">
    <source>
        <dbReference type="EMBL" id="SMF33568.1"/>
    </source>
</evidence>
<evidence type="ECO:0000256" key="1">
    <source>
        <dbReference type="ARBA" id="ARBA00022741"/>
    </source>
</evidence>
<sequence>MEMSLKSNIQPLSNVFPLKKGLLEDQEFHDQVKGKKAIDIMVDRLKRHTGEYKPLTPEQKNQSEEGMYCALLGDKKELVFGFVQVDGKLKPECRCYKHTCSLFKTCRPDYDLSVLPRPFNHDLVRNPLNREEESRNQGTVTPPIYPSSMGTREIVENSDILIDFSEDDFDYVVDLGEKNVNPQESVIQAMPDSKMLVMAGPGTGKTYTLLKRLEYLIQNHKVDLNNIIVLSFSRAAIAEIRQRTLKFLDVNEFGYNVLQDVDIRTFDSFATFLLKVVEPELDLTGKDYDTRIEMAIECIYRHPDVFDFTQHIIVDEIQDLVGARARLVQTILKHSDCGFTFLGDPCQAIYEYQVADSPNEPGSLAFLEWLMDNYGESLLRYSFDYNYRQSKSLAKIGQQVRKSLLEGNESKQVDSLLKAINSFRNLGRVQDLATQVTFDPGRKYALLCRDNGKVLKVSKHLRDKNIAHSVQRPSTQKLLDRWLGEVLGGFTRRFMDFDEFSELSNRLGPVTNETIHERWATLKRVEKGHGSRIDMETLFNEISNNFPLYSGLELTPYSNVVVSSIHRAKGREYDEVILLENDIVDRSRWNDISDEVRTYYVALTRPKENLYLCNLDTGFQRKVRDRWIYTRFSRTKKKPYITNVEIGLEKDIEISSFVDVNLHGSEETVLNNQVYICHSVRPGDPVVLVKSRGNDGGVVKYNILHDGNCIGSMSNSFSDDLFQALREVQGFYSKENYEFYPSEINEVYIDDVCSYVLPTAASNVPDIYRRSRIWNGVYLTGLGHLNWTN</sequence>
<dbReference type="SUPFAM" id="SSF52540">
    <property type="entry name" value="P-loop containing nucleoside triphosphate hydrolases"/>
    <property type="match status" value="1"/>
</dbReference>
<dbReference type="EMBL" id="FXAE01000024">
    <property type="protein sequence ID" value="SMF33568.1"/>
    <property type="molecule type" value="Genomic_DNA"/>
</dbReference>
<feature type="binding site" evidence="9">
    <location>
        <begin position="199"/>
        <end position="206"/>
    </location>
    <ligand>
        <name>ATP</name>
        <dbReference type="ChEBI" id="CHEBI:30616"/>
    </ligand>
</feature>
<keyword evidence="13" id="KW-1185">Reference proteome</keyword>
<evidence type="ECO:0000256" key="6">
    <source>
        <dbReference type="ARBA" id="ARBA00034617"/>
    </source>
</evidence>
<dbReference type="GO" id="GO:0004386">
    <property type="term" value="F:helicase activity"/>
    <property type="evidence" value="ECO:0007669"/>
    <property type="project" value="UniProtKB-KW"/>
</dbReference>
<dbReference type="InterPro" id="IPR027417">
    <property type="entry name" value="P-loop_NTPase"/>
</dbReference>
<dbReference type="CDD" id="cd17932">
    <property type="entry name" value="DEXQc_UvrD"/>
    <property type="match status" value="1"/>
</dbReference>
<comment type="catalytic activity">
    <reaction evidence="6">
        <text>Couples ATP hydrolysis with the unwinding of duplex DNA by translocating in the 3'-5' direction.</text>
        <dbReference type="EC" id="5.6.2.4"/>
    </reaction>
</comment>
<keyword evidence="2 9" id="KW-0378">Hydrolase</keyword>
<evidence type="ECO:0000313" key="13">
    <source>
        <dbReference type="Proteomes" id="UP000192939"/>
    </source>
</evidence>
<reference evidence="12 13" key="1">
    <citation type="submission" date="2017-04" db="EMBL/GenBank/DDBJ databases">
        <authorList>
            <person name="Varghese N."/>
            <person name="Submissions S."/>
        </authorList>
    </citation>
    <scope>NUCLEOTIDE SEQUENCE [LARGE SCALE GENOMIC DNA]</scope>
    <source>
        <strain evidence="12 13">J12</strain>
    </source>
</reference>
<dbReference type="InterPro" id="IPR014017">
    <property type="entry name" value="DNA_helicase_UvrD-like_C"/>
</dbReference>
<protein>
    <recommendedName>
        <fullName evidence="7">DNA 3'-5' helicase</fullName>
        <ecNumber evidence="7">5.6.2.4</ecNumber>
    </recommendedName>
</protein>
<feature type="domain" description="UvrD-like helicase ATP-binding" evidence="11">
    <location>
        <begin position="178"/>
        <end position="655"/>
    </location>
</feature>
<evidence type="ECO:0000256" key="10">
    <source>
        <dbReference type="SAM" id="MobiDB-lite"/>
    </source>
</evidence>
<dbReference type="PANTHER" id="PTHR11070:SF2">
    <property type="entry name" value="ATP-DEPENDENT DNA HELICASE SRS2"/>
    <property type="match status" value="1"/>
</dbReference>
<dbReference type="Gene3D" id="3.40.50.300">
    <property type="entry name" value="P-loop containing nucleotide triphosphate hydrolases"/>
    <property type="match status" value="2"/>
</dbReference>
<dbReference type="Pfam" id="PF00580">
    <property type="entry name" value="UvrD-helicase"/>
    <property type="match status" value="2"/>
</dbReference>
<keyword evidence="4 9" id="KW-0067">ATP-binding</keyword>
<dbReference type="EC" id="5.6.2.4" evidence="7"/>
<proteinExistence type="predicted"/>
<organism evidence="12 13">
    <name type="scientific">Paenibacillus barengoltzii J12</name>
    <dbReference type="NCBI Taxonomy" id="935846"/>
    <lineage>
        <taxon>Bacteria</taxon>
        <taxon>Bacillati</taxon>
        <taxon>Bacillota</taxon>
        <taxon>Bacilli</taxon>
        <taxon>Bacillales</taxon>
        <taxon>Paenibacillaceae</taxon>
        <taxon>Paenibacillus</taxon>
    </lineage>
</organism>
<dbReference type="PANTHER" id="PTHR11070">
    <property type="entry name" value="UVRD / RECB / PCRA DNA HELICASE FAMILY MEMBER"/>
    <property type="match status" value="1"/>
</dbReference>
<feature type="region of interest" description="Disordered" evidence="10">
    <location>
        <begin position="129"/>
        <end position="148"/>
    </location>
</feature>
<keyword evidence="3 9" id="KW-0347">Helicase</keyword>
<dbReference type="PROSITE" id="PS51198">
    <property type="entry name" value="UVRD_HELICASE_ATP_BIND"/>
    <property type="match status" value="1"/>
</dbReference>
<name>A0ABY1LYF8_9BACL</name>
<evidence type="ECO:0000256" key="8">
    <source>
        <dbReference type="ARBA" id="ARBA00048988"/>
    </source>
</evidence>
<dbReference type="Pfam" id="PF13361">
    <property type="entry name" value="UvrD_C"/>
    <property type="match status" value="1"/>
</dbReference>
<keyword evidence="5" id="KW-0413">Isomerase</keyword>
<comment type="caution">
    <text evidence="12">The sequence shown here is derived from an EMBL/GenBank/DDBJ whole genome shotgun (WGS) entry which is preliminary data.</text>
</comment>
<evidence type="ECO:0000256" key="3">
    <source>
        <dbReference type="ARBA" id="ARBA00022806"/>
    </source>
</evidence>
<dbReference type="Proteomes" id="UP000192939">
    <property type="component" value="Unassembled WGS sequence"/>
</dbReference>
<comment type="catalytic activity">
    <reaction evidence="8">
        <text>ATP + H2O = ADP + phosphate + H(+)</text>
        <dbReference type="Rhea" id="RHEA:13065"/>
        <dbReference type="ChEBI" id="CHEBI:15377"/>
        <dbReference type="ChEBI" id="CHEBI:15378"/>
        <dbReference type="ChEBI" id="CHEBI:30616"/>
        <dbReference type="ChEBI" id="CHEBI:43474"/>
        <dbReference type="ChEBI" id="CHEBI:456216"/>
        <dbReference type="EC" id="5.6.2.4"/>
    </reaction>
</comment>
<evidence type="ECO:0000256" key="2">
    <source>
        <dbReference type="ARBA" id="ARBA00022801"/>
    </source>
</evidence>
<keyword evidence="1 9" id="KW-0547">Nucleotide-binding</keyword>
<evidence type="ECO:0000256" key="4">
    <source>
        <dbReference type="ARBA" id="ARBA00022840"/>
    </source>
</evidence>
<evidence type="ECO:0000256" key="9">
    <source>
        <dbReference type="PROSITE-ProRule" id="PRU00560"/>
    </source>
</evidence>
<dbReference type="InterPro" id="IPR014016">
    <property type="entry name" value="UvrD-like_ATP-bd"/>
</dbReference>
<evidence type="ECO:0000256" key="7">
    <source>
        <dbReference type="ARBA" id="ARBA00034808"/>
    </source>
</evidence>
<accession>A0ABY1LYF8</accession>